<dbReference type="EMBL" id="CAUWAG010000007">
    <property type="protein sequence ID" value="CAJ2505431.1"/>
    <property type="molecule type" value="Genomic_DNA"/>
</dbReference>
<dbReference type="InterPro" id="IPR029063">
    <property type="entry name" value="SAM-dependent_MTases_sf"/>
</dbReference>
<evidence type="ECO:0000313" key="2">
    <source>
        <dbReference type="EMBL" id="CAJ2505431.1"/>
    </source>
</evidence>
<sequence>MATHQHGAAASDWVTEATSMTSATLDTYLNDHLYQGGRRYHSYREGRYALPNDEIEQHREEVMHILVMDILDNNLFLAPMSEPPTKIMDLATGVGLWAVEMGDRFPDATILGVDLSPIQPTSVPPNVSFQIDDVEDTWVHDTDYDFIHMRESSAYMKSTPTVVENSFAHLRPGGWLELQEFHWEAIAEDGTISPTNAVNAYLEAMYEYGRLEGREINIVPKMGELMRKAGFVNVQCRTFQVPYGKWPREERQKRRGAYMVATCQILIPACNSLLSTMGMPEEQVDAMFAGIGEMLHDHTVRCHNTYYVWSGQKPERAAGV</sequence>
<protein>
    <submittedName>
        <fullName evidence="2">Uu.00g128250.m01.CDS01</fullName>
    </submittedName>
</protein>
<dbReference type="SUPFAM" id="SSF53335">
    <property type="entry name" value="S-adenosyl-L-methionine-dependent methyltransferases"/>
    <property type="match status" value="1"/>
</dbReference>
<comment type="similarity">
    <text evidence="1">Belongs to the methyltransferase superfamily. LaeA methyltransferase family.</text>
</comment>
<dbReference type="CDD" id="cd02440">
    <property type="entry name" value="AdoMet_MTases"/>
    <property type="match status" value="1"/>
</dbReference>
<dbReference type="PANTHER" id="PTHR43591">
    <property type="entry name" value="METHYLTRANSFERASE"/>
    <property type="match status" value="1"/>
</dbReference>
<gene>
    <name evidence="2" type="ORF">KHLLAP_LOCUS5899</name>
</gene>
<proteinExistence type="inferred from homology"/>
<organism evidence="2 3">
    <name type="scientific">Anthostomella pinea</name>
    <dbReference type="NCBI Taxonomy" id="933095"/>
    <lineage>
        <taxon>Eukaryota</taxon>
        <taxon>Fungi</taxon>
        <taxon>Dikarya</taxon>
        <taxon>Ascomycota</taxon>
        <taxon>Pezizomycotina</taxon>
        <taxon>Sordariomycetes</taxon>
        <taxon>Xylariomycetidae</taxon>
        <taxon>Xylariales</taxon>
        <taxon>Xylariaceae</taxon>
        <taxon>Anthostomella</taxon>
    </lineage>
</organism>
<name>A0AAI8YHZ5_9PEZI</name>
<reference evidence="2" key="1">
    <citation type="submission" date="2023-10" db="EMBL/GenBank/DDBJ databases">
        <authorList>
            <person name="Hackl T."/>
        </authorList>
    </citation>
    <scope>NUCLEOTIDE SEQUENCE</scope>
</reference>
<dbReference type="GO" id="GO:0008168">
    <property type="term" value="F:methyltransferase activity"/>
    <property type="evidence" value="ECO:0007669"/>
    <property type="project" value="TreeGrafter"/>
</dbReference>
<dbReference type="Pfam" id="PF13489">
    <property type="entry name" value="Methyltransf_23"/>
    <property type="match status" value="1"/>
</dbReference>
<dbReference type="Proteomes" id="UP001295740">
    <property type="component" value="Unassembled WGS sequence"/>
</dbReference>
<comment type="caution">
    <text evidence="2">The sequence shown here is derived from an EMBL/GenBank/DDBJ whole genome shotgun (WGS) entry which is preliminary data.</text>
</comment>
<dbReference type="PANTHER" id="PTHR43591:SF10">
    <property type="entry name" value="ABC TRANSMEMBRANE TYPE-1 DOMAIN-CONTAINING PROTEIN-RELATED"/>
    <property type="match status" value="1"/>
</dbReference>
<evidence type="ECO:0000256" key="1">
    <source>
        <dbReference type="ARBA" id="ARBA00038158"/>
    </source>
</evidence>
<dbReference type="Gene3D" id="3.40.50.150">
    <property type="entry name" value="Vaccinia Virus protein VP39"/>
    <property type="match status" value="1"/>
</dbReference>
<accession>A0AAI8YHZ5</accession>
<keyword evidence="3" id="KW-1185">Reference proteome</keyword>
<evidence type="ECO:0000313" key="3">
    <source>
        <dbReference type="Proteomes" id="UP001295740"/>
    </source>
</evidence>
<dbReference type="AlphaFoldDB" id="A0AAI8YHZ5"/>